<evidence type="ECO:0008006" key="2">
    <source>
        <dbReference type="Google" id="ProtNLM"/>
    </source>
</evidence>
<name>A0A6J5KM76_9CAUD</name>
<gene>
    <name evidence="1" type="ORF">UFOVP43_15</name>
</gene>
<organism evidence="1">
    <name type="scientific">uncultured Caudovirales phage</name>
    <dbReference type="NCBI Taxonomy" id="2100421"/>
    <lineage>
        <taxon>Viruses</taxon>
        <taxon>Duplodnaviria</taxon>
        <taxon>Heunggongvirae</taxon>
        <taxon>Uroviricota</taxon>
        <taxon>Caudoviricetes</taxon>
        <taxon>Peduoviridae</taxon>
        <taxon>Maltschvirus</taxon>
        <taxon>Maltschvirus maltsch</taxon>
    </lineage>
</organism>
<protein>
    <recommendedName>
        <fullName evidence="2">Phage tail collar domain containing protein</fullName>
    </recommendedName>
</protein>
<dbReference type="SUPFAM" id="SSF88874">
    <property type="entry name" value="Receptor-binding domain of short tail fibre protein gp12"/>
    <property type="match status" value="1"/>
</dbReference>
<evidence type="ECO:0000313" key="1">
    <source>
        <dbReference type="EMBL" id="CAB4123434.1"/>
    </source>
</evidence>
<accession>A0A6J5KM76</accession>
<sequence length="180" mass="18626">MAVNLSPIGNGFQFFTTTGLPLAGGFIYTYAAGTTTPTATYTTSTGSIANTNPIQLGTDGRPPQEIWLTSGTNYKFVLTDANLVVIQTYDNLYGIIGTTASVSAVPSGGIIMWSGSIGSIPSGYYLCNGQNGTPNLQDSFVVGSGNTYAVGNTGGFTAASTSNVGTYLPTYYSLAFIQKS</sequence>
<reference evidence="1" key="1">
    <citation type="submission" date="2020-04" db="EMBL/GenBank/DDBJ databases">
        <authorList>
            <person name="Chiriac C."/>
            <person name="Salcher M."/>
            <person name="Ghai R."/>
            <person name="Kavagutti S V."/>
        </authorList>
    </citation>
    <scope>NUCLEOTIDE SEQUENCE</scope>
</reference>
<dbReference type="EMBL" id="LR796171">
    <property type="protein sequence ID" value="CAB4123434.1"/>
    <property type="molecule type" value="Genomic_DNA"/>
</dbReference>
<proteinExistence type="predicted"/>
<dbReference type="CDD" id="cd22641">
    <property type="entry name" value="C24-like"/>
    <property type="match status" value="1"/>
</dbReference>